<keyword evidence="4" id="KW-1003">Cell membrane</keyword>
<dbReference type="STRING" id="288992.SAMN04488522_103806"/>
<dbReference type="SUPFAM" id="SSF103473">
    <property type="entry name" value="MFS general substrate transporter"/>
    <property type="match status" value="1"/>
</dbReference>
<feature type="transmembrane region" description="Helical" evidence="8">
    <location>
        <begin position="396"/>
        <end position="419"/>
    </location>
</feature>
<dbReference type="InterPro" id="IPR011701">
    <property type="entry name" value="MFS"/>
</dbReference>
<proteinExistence type="inferred from homology"/>
<feature type="transmembrane region" description="Helical" evidence="8">
    <location>
        <begin position="78"/>
        <end position="97"/>
    </location>
</feature>
<feature type="transmembrane region" description="Helical" evidence="8">
    <location>
        <begin position="9"/>
        <end position="29"/>
    </location>
</feature>
<evidence type="ECO:0000256" key="7">
    <source>
        <dbReference type="ARBA" id="ARBA00023136"/>
    </source>
</evidence>
<feature type="transmembrane region" description="Helical" evidence="8">
    <location>
        <begin position="284"/>
        <end position="305"/>
    </location>
</feature>
<feature type="transmembrane region" description="Helical" evidence="8">
    <location>
        <begin position="371"/>
        <end position="390"/>
    </location>
</feature>
<dbReference type="GO" id="GO:0005354">
    <property type="term" value="F:galactose transmembrane transporter activity"/>
    <property type="evidence" value="ECO:0007669"/>
    <property type="project" value="InterPro"/>
</dbReference>
<comment type="subcellular location">
    <subcellularLocation>
        <location evidence="2">Cell inner membrane</location>
        <topology evidence="2">Multi-pass membrane protein</topology>
    </subcellularLocation>
</comment>
<dbReference type="InterPro" id="IPR036259">
    <property type="entry name" value="MFS_trans_sf"/>
</dbReference>
<evidence type="ECO:0000256" key="2">
    <source>
        <dbReference type="ARBA" id="ARBA00004429"/>
    </source>
</evidence>
<keyword evidence="7 8" id="KW-0472">Membrane</keyword>
<evidence type="ECO:0000313" key="10">
    <source>
        <dbReference type="Proteomes" id="UP000184287"/>
    </source>
</evidence>
<feature type="transmembrane region" description="Helical" evidence="8">
    <location>
        <begin position="247"/>
        <end position="272"/>
    </location>
</feature>
<dbReference type="PANTHER" id="PTHR43702">
    <property type="entry name" value="L-FUCOSE-PROTON SYMPORTER"/>
    <property type="match status" value="1"/>
</dbReference>
<sequence length="427" mass="46524">MTNQTQKSVISPIVTIGALFFIFGFVTWANSTLIPFLKLACGLKTDFEAFLVTFASYIAYFFLALPSSWILRKLGFKNGIIIGLLILAFGSLIFIPAANSRSFGLFLTGIFIQGAALSLLQTASNPYISIIGPIESAAKRISIMGLCNKFAGLIVPIIMGTIFLKNASAIETKINDVATSVMEREALLQEVLGRVHTPYIVLAVVFSAFALFIKYSNLPEVDVDKEEVLADNEVRVTKTSIFQFPHLFLGAFCIFVYVAAEVMAGDIIGVYGKSLGISADISKYFTTLTLASMLVGYVVGIIVIPKYITQQAALKICAILGVAFITAAYLTTGYTSVVFVGLLGLANSLMWPAIFPLGIKDLGRFTKTGSAIMIMGIAGGAIWPLIYGYLKDYAHMHFQLAFFVSVLPCYLYIWFFAAYGHKIRSKA</sequence>
<reference evidence="10" key="1">
    <citation type="submission" date="2016-11" db="EMBL/GenBank/DDBJ databases">
        <authorList>
            <person name="Varghese N."/>
            <person name="Submissions S."/>
        </authorList>
    </citation>
    <scope>NUCLEOTIDE SEQUENCE [LARGE SCALE GENOMIC DNA]</scope>
    <source>
        <strain evidence="10">DSM 16990</strain>
    </source>
</reference>
<dbReference type="GO" id="GO:0055056">
    <property type="term" value="F:D-glucose transmembrane transporter activity"/>
    <property type="evidence" value="ECO:0007669"/>
    <property type="project" value="InterPro"/>
</dbReference>
<dbReference type="AlphaFoldDB" id="A0A1M5EUN2"/>
<evidence type="ECO:0000256" key="8">
    <source>
        <dbReference type="SAM" id="Phobius"/>
    </source>
</evidence>
<feature type="transmembrane region" description="Helical" evidence="8">
    <location>
        <begin position="103"/>
        <end position="120"/>
    </location>
</feature>
<dbReference type="NCBIfam" id="TIGR01272">
    <property type="entry name" value="gluP"/>
    <property type="match status" value="1"/>
</dbReference>
<feature type="transmembrane region" description="Helical" evidence="8">
    <location>
        <begin position="337"/>
        <end position="359"/>
    </location>
</feature>
<evidence type="ECO:0000256" key="3">
    <source>
        <dbReference type="ARBA" id="ARBA00009120"/>
    </source>
</evidence>
<organism evidence="9 10">
    <name type="scientific">Pedobacter caeni</name>
    <dbReference type="NCBI Taxonomy" id="288992"/>
    <lineage>
        <taxon>Bacteria</taxon>
        <taxon>Pseudomonadati</taxon>
        <taxon>Bacteroidota</taxon>
        <taxon>Sphingobacteriia</taxon>
        <taxon>Sphingobacteriales</taxon>
        <taxon>Sphingobacteriaceae</taxon>
        <taxon>Pedobacter</taxon>
    </lineage>
</organism>
<dbReference type="EMBL" id="FQUQ01000003">
    <property type="protein sequence ID" value="SHF82907.1"/>
    <property type="molecule type" value="Genomic_DNA"/>
</dbReference>
<gene>
    <name evidence="9" type="ORF">SAMN04488522_103806</name>
</gene>
<dbReference type="InterPro" id="IPR050375">
    <property type="entry name" value="MFS_TsgA-like"/>
</dbReference>
<dbReference type="RefSeq" id="WP_073232525.1">
    <property type="nucleotide sequence ID" value="NZ_FQUQ01000003.1"/>
</dbReference>
<evidence type="ECO:0000313" key="9">
    <source>
        <dbReference type="EMBL" id="SHF82907.1"/>
    </source>
</evidence>
<dbReference type="GO" id="GO:0005886">
    <property type="term" value="C:plasma membrane"/>
    <property type="evidence" value="ECO:0007669"/>
    <property type="project" value="UniProtKB-SubCell"/>
</dbReference>
<keyword evidence="10" id="KW-1185">Reference proteome</keyword>
<dbReference type="GO" id="GO:1904659">
    <property type="term" value="P:D-glucose transmembrane transport"/>
    <property type="evidence" value="ECO:0007669"/>
    <property type="project" value="InterPro"/>
</dbReference>
<dbReference type="InterPro" id="IPR005964">
    <property type="entry name" value="Glc/Gal_transptr_bac"/>
</dbReference>
<comment type="similarity">
    <text evidence="3">Belongs to the major facilitator superfamily. FHS transporter (TC 2.A.1.7) family.</text>
</comment>
<dbReference type="Pfam" id="PF07690">
    <property type="entry name" value="MFS_1"/>
    <property type="match status" value="1"/>
</dbReference>
<evidence type="ECO:0000256" key="5">
    <source>
        <dbReference type="ARBA" id="ARBA00022692"/>
    </source>
</evidence>
<evidence type="ECO:0000256" key="1">
    <source>
        <dbReference type="ARBA" id="ARBA00003321"/>
    </source>
</evidence>
<name>A0A1M5EUN2_9SPHI</name>
<accession>A0A1M5EUN2</accession>
<protein>
    <submittedName>
        <fullName evidence="9">Glucose/galactose transporter</fullName>
    </submittedName>
</protein>
<dbReference type="PANTHER" id="PTHR43702:SF12">
    <property type="entry name" value="N-ACETYL GLUCOSAMINE TRANSPORTER NAGP"/>
    <property type="match status" value="1"/>
</dbReference>
<feature type="transmembrane region" description="Helical" evidence="8">
    <location>
        <begin position="312"/>
        <end position="331"/>
    </location>
</feature>
<feature type="transmembrane region" description="Helical" evidence="8">
    <location>
        <begin position="141"/>
        <end position="164"/>
    </location>
</feature>
<feature type="transmembrane region" description="Helical" evidence="8">
    <location>
        <begin position="197"/>
        <end position="215"/>
    </location>
</feature>
<evidence type="ECO:0000256" key="4">
    <source>
        <dbReference type="ARBA" id="ARBA00022475"/>
    </source>
</evidence>
<comment type="function">
    <text evidence="1">Intake of glucose and galactose.</text>
</comment>
<evidence type="ECO:0000256" key="6">
    <source>
        <dbReference type="ARBA" id="ARBA00022989"/>
    </source>
</evidence>
<dbReference type="Gene3D" id="1.20.1250.20">
    <property type="entry name" value="MFS general substrate transporter like domains"/>
    <property type="match status" value="2"/>
</dbReference>
<dbReference type="Proteomes" id="UP000184287">
    <property type="component" value="Unassembled WGS sequence"/>
</dbReference>
<keyword evidence="6 8" id="KW-1133">Transmembrane helix</keyword>
<dbReference type="CDD" id="cd17394">
    <property type="entry name" value="MFS_FucP_like"/>
    <property type="match status" value="1"/>
</dbReference>
<feature type="transmembrane region" description="Helical" evidence="8">
    <location>
        <begin position="49"/>
        <end position="71"/>
    </location>
</feature>
<dbReference type="OrthoDB" id="9786665at2"/>
<keyword evidence="5 8" id="KW-0812">Transmembrane</keyword>